<organism evidence="6 7">
    <name type="scientific">Kitasatospora cathayae</name>
    <dbReference type="NCBI Taxonomy" id="3004092"/>
    <lineage>
        <taxon>Bacteria</taxon>
        <taxon>Bacillati</taxon>
        <taxon>Actinomycetota</taxon>
        <taxon>Actinomycetes</taxon>
        <taxon>Kitasatosporales</taxon>
        <taxon>Streptomycetaceae</taxon>
        <taxon>Kitasatospora</taxon>
    </lineage>
</organism>
<protein>
    <submittedName>
        <fullName evidence="6">TetR family transcriptional regulator</fullName>
    </submittedName>
</protein>
<feature type="domain" description="HTH tetR-type" evidence="5">
    <location>
        <begin position="6"/>
        <end position="66"/>
    </location>
</feature>
<dbReference type="PANTHER" id="PTHR30055:SF151">
    <property type="entry name" value="TRANSCRIPTIONAL REGULATORY PROTEIN"/>
    <property type="match status" value="1"/>
</dbReference>
<gene>
    <name evidence="6" type="ORF">O1G21_09050</name>
</gene>
<feature type="DNA-binding region" description="H-T-H motif" evidence="4">
    <location>
        <begin position="29"/>
        <end position="48"/>
    </location>
</feature>
<dbReference type="InterPro" id="IPR050109">
    <property type="entry name" value="HTH-type_TetR-like_transc_reg"/>
</dbReference>
<dbReference type="PROSITE" id="PS50977">
    <property type="entry name" value="HTH_TETR_2"/>
    <property type="match status" value="1"/>
</dbReference>
<dbReference type="Proteomes" id="UP001212821">
    <property type="component" value="Chromosome"/>
</dbReference>
<dbReference type="SUPFAM" id="SSF48498">
    <property type="entry name" value="Tetracyclin repressor-like, C-terminal domain"/>
    <property type="match status" value="1"/>
</dbReference>
<dbReference type="RefSeq" id="WP_270142335.1">
    <property type="nucleotide sequence ID" value="NZ_CP115450.1"/>
</dbReference>
<name>A0ABY7PZW5_9ACTN</name>
<keyword evidence="3" id="KW-0804">Transcription</keyword>
<dbReference type="PRINTS" id="PR00455">
    <property type="entry name" value="HTHTETR"/>
</dbReference>
<keyword evidence="7" id="KW-1185">Reference proteome</keyword>
<dbReference type="EMBL" id="CP115450">
    <property type="protein sequence ID" value="WBP85973.1"/>
    <property type="molecule type" value="Genomic_DNA"/>
</dbReference>
<evidence type="ECO:0000256" key="3">
    <source>
        <dbReference type="ARBA" id="ARBA00023163"/>
    </source>
</evidence>
<evidence type="ECO:0000259" key="5">
    <source>
        <dbReference type="PROSITE" id="PS50977"/>
    </source>
</evidence>
<accession>A0ABY7PZW5</accession>
<dbReference type="InterPro" id="IPR041478">
    <property type="entry name" value="TetR_C_27"/>
</dbReference>
<dbReference type="PANTHER" id="PTHR30055">
    <property type="entry name" value="HTH-TYPE TRANSCRIPTIONAL REGULATOR RUTR"/>
    <property type="match status" value="1"/>
</dbReference>
<reference evidence="7" key="1">
    <citation type="submission" date="2022-12" db="EMBL/GenBank/DDBJ databases">
        <authorList>
            <person name="Mo P."/>
        </authorList>
    </citation>
    <scope>NUCLEOTIDE SEQUENCE [LARGE SCALE GENOMIC DNA]</scope>
    <source>
        <strain evidence="7">HUAS 3-15</strain>
    </source>
</reference>
<evidence type="ECO:0000256" key="2">
    <source>
        <dbReference type="ARBA" id="ARBA00023125"/>
    </source>
</evidence>
<keyword evidence="1" id="KW-0805">Transcription regulation</keyword>
<evidence type="ECO:0000256" key="4">
    <source>
        <dbReference type="PROSITE-ProRule" id="PRU00335"/>
    </source>
</evidence>
<dbReference type="Pfam" id="PF17935">
    <property type="entry name" value="TetR_C_27"/>
    <property type="match status" value="1"/>
</dbReference>
<proteinExistence type="predicted"/>
<evidence type="ECO:0000256" key="1">
    <source>
        <dbReference type="ARBA" id="ARBA00023015"/>
    </source>
</evidence>
<dbReference type="Gene3D" id="1.10.357.10">
    <property type="entry name" value="Tetracycline Repressor, domain 2"/>
    <property type="match status" value="1"/>
</dbReference>
<keyword evidence="2 4" id="KW-0238">DNA-binding</keyword>
<evidence type="ECO:0000313" key="6">
    <source>
        <dbReference type="EMBL" id="WBP85973.1"/>
    </source>
</evidence>
<dbReference type="Pfam" id="PF00440">
    <property type="entry name" value="TetR_N"/>
    <property type="match status" value="1"/>
</dbReference>
<dbReference type="InterPro" id="IPR001647">
    <property type="entry name" value="HTH_TetR"/>
</dbReference>
<dbReference type="SUPFAM" id="SSF46689">
    <property type="entry name" value="Homeodomain-like"/>
    <property type="match status" value="1"/>
</dbReference>
<sequence>MTTDTALTAEQILIAAEEVLRRFGPAKATVVDVARELGVSHSSVYRHFPSKAALREAVTQRWLDQAHFELKAISEDSGTASERLQHWLSTLFAAKRKKALDDPELFATYLVLAEENSAVVDAHIETLVKQLAEIFQDGVERKEFKPAHILSTARAVFDATAPFHDPVFAATWSEPTADERFKAVWKLVLGGLKAK</sequence>
<evidence type="ECO:0000313" key="7">
    <source>
        <dbReference type="Proteomes" id="UP001212821"/>
    </source>
</evidence>
<dbReference type="InterPro" id="IPR036271">
    <property type="entry name" value="Tet_transcr_reg_TetR-rel_C_sf"/>
</dbReference>
<dbReference type="InterPro" id="IPR009057">
    <property type="entry name" value="Homeodomain-like_sf"/>
</dbReference>